<evidence type="ECO:0000256" key="1">
    <source>
        <dbReference type="SAM" id="Phobius"/>
    </source>
</evidence>
<feature type="transmembrane region" description="Helical" evidence="1">
    <location>
        <begin position="33"/>
        <end position="56"/>
    </location>
</feature>
<evidence type="ECO:0008006" key="4">
    <source>
        <dbReference type="Google" id="ProtNLM"/>
    </source>
</evidence>
<organism evidence="2 3">
    <name type="scientific">Collinsella aerofaciens</name>
    <dbReference type="NCBI Taxonomy" id="74426"/>
    <lineage>
        <taxon>Bacteria</taxon>
        <taxon>Bacillati</taxon>
        <taxon>Actinomycetota</taxon>
        <taxon>Coriobacteriia</taxon>
        <taxon>Coriobacteriales</taxon>
        <taxon>Coriobacteriaceae</taxon>
        <taxon>Collinsella</taxon>
    </lineage>
</organism>
<dbReference type="RefSeq" id="WP_055251418.1">
    <property type="nucleotide sequence ID" value="NZ_CABIXX010000012.1"/>
</dbReference>
<protein>
    <recommendedName>
        <fullName evidence="4">Lipoprotein</fullName>
    </recommendedName>
</protein>
<dbReference type="AlphaFoldDB" id="A0A174JYX0"/>
<keyword evidence="1" id="KW-0812">Transmembrane</keyword>
<dbReference type="Proteomes" id="UP000095454">
    <property type="component" value="Unassembled WGS sequence"/>
</dbReference>
<evidence type="ECO:0000313" key="3">
    <source>
        <dbReference type="Proteomes" id="UP000095454"/>
    </source>
</evidence>
<name>A0A174JYX0_9ACTN</name>
<proteinExistence type="predicted"/>
<keyword evidence="1" id="KW-0472">Membrane</keyword>
<reference evidence="2 3" key="1">
    <citation type="submission" date="2015-09" db="EMBL/GenBank/DDBJ databases">
        <authorList>
            <consortium name="Pathogen Informatics"/>
        </authorList>
    </citation>
    <scope>NUCLEOTIDE SEQUENCE [LARGE SCALE GENOMIC DNA]</scope>
    <source>
        <strain evidence="2 3">2789STDY5834902</strain>
    </source>
</reference>
<dbReference type="PROSITE" id="PS51257">
    <property type="entry name" value="PROKAR_LIPOPROTEIN"/>
    <property type="match status" value="1"/>
</dbReference>
<gene>
    <name evidence="2" type="ORF">ERS852514_00919</name>
</gene>
<accession>A0A174JYX0</accession>
<evidence type="ECO:0000313" key="2">
    <source>
        <dbReference type="EMBL" id="CUP04952.1"/>
    </source>
</evidence>
<dbReference type="EMBL" id="CZAQ01000012">
    <property type="protein sequence ID" value="CUP04952.1"/>
    <property type="molecule type" value="Genomic_DNA"/>
</dbReference>
<sequence length="68" mass="6530">MNARDIAVAAVALMLGCLGPTAALVAGMQGSCGAASIVVDVLIAAALLGSAGVALCRDDEGQASESQL</sequence>
<keyword evidence="1" id="KW-1133">Transmembrane helix</keyword>